<keyword evidence="1" id="KW-0812">Transmembrane</keyword>
<proteinExistence type="predicted"/>
<name>A0A942TP95_9BACI</name>
<organism evidence="2 3">
    <name type="scientific">Lederbergia citrisecunda</name>
    <dbReference type="NCBI Taxonomy" id="2833583"/>
    <lineage>
        <taxon>Bacteria</taxon>
        <taxon>Bacillati</taxon>
        <taxon>Bacillota</taxon>
        <taxon>Bacilli</taxon>
        <taxon>Bacillales</taxon>
        <taxon>Bacillaceae</taxon>
        <taxon>Lederbergia</taxon>
    </lineage>
</organism>
<gene>
    <name evidence="2" type="ORF">KHA93_15425</name>
</gene>
<comment type="caution">
    <text evidence="2">The sequence shown here is derived from an EMBL/GenBank/DDBJ whole genome shotgun (WGS) entry which is preliminary data.</text>
</comment>
<keyword evidence="1" id="KW-0472">Membrane</keyword>
<dbReference type="Proteomes" id="UP000682713">
    <property type="component" value="Unassembled WGS sequence"/>
</dbReference>
<keyword evidence="3" id="KW-1185">Reference proteome</keyword>
<dbReference type="AlphaFoldDB" id="A0A942TP95"/>
<evidence type="ECO:0000313" key="2">
    <source>
        <dbReference type="EMBL" id="MBS4201028.1"/>
    </source>
</evidence>
<feature type="transmembrane region" description="Helical" evidence="1">
    <location>
        <begin position="40"/>
        <end position="61"/>
    </location>
</feature>
<keyword evidence="1" id="KW-1133">Transmembrane helix</keyword>
<reference evidence="2 3" key="1">
    <citation type="submission" date="2021-05" db="EMBL/GenBank/DDBJ databases">
        <title>Novel Bacillus species.</title>
        <authorList>
            <person name="Liu G."/>
        </authorList>
    </citation>
    <scope>NUCLEOTIDE SEQUENCE [LARGE SCALE GENOMIC DNA]</scope>
    <source>
        <strain evidence="2 3">FJAT-49732</strain>
    </source>
</reference>
<sequence length="314" mass="35920">MSNKVKQEMDRILIPSELHEKSKMGVLMAKAEMPRSKRNMPIKGIVAAACLVVGIGGYSIFSQQSSKSNESTNIVQERNSLTIPPIQLPKTSSENMKMIGLVVYNGKVYTHTATEIDSEHAKALIDEKLGTTKPTIDEWSKQDQYSVEFASTIGKREIYSVKGYDKDFRIMAYDEENGENQAEFYECLNGITIRDGKDIFGQLKLDNHIVMAEYRTYSDWNHSKDYFQPVKDKKTLSAFVNELNHTLPETREKVEELLGDFRNDKQYKQLILHLEDGSRVSLVIIKGGYISYGSSDFYFKMDNEIFSKIWDQIS</sequence>
<dbReference type="RefSeq" id="WP_213111551.1">
    <property type="nucleotide sequence ID" value="NZ_JAGYPJ010000001.1"/>
</dbReference>
<dbReference type="EMBL" id="JAGYPJ010000001">
    <property type="protein sequence ID" value="MBS4201028.1"/>
    <property type="molecule type" value="Genomic_DNA"/>
</dbReference>
<accession>A0A942TP95</accession>
<protein>
    <submittedName>
        <fullName evidence="2">Uncharacterized protein</fullName>
    </submittedName>
</protein>
<evidence type="ECO:0000313" key="3">
    <source>
        <dbReference type="Proteomes" id="UP000682713"/>
    </source>
</evidence>
<evidence type="ECO:0000256" key="1">
    <source>
        <dbReference type="SAM" id="Phobius"/>
    </source>
</evidence>